<sequence length="70" mass="8197">MDRESNFISIICDADKMAVADEEYKQFYRSGTTIDQVLLHYDWVQEYGDLVDNVNTKIDVFMAKNKAEVR</sequence>
<proteinExistence type="predicted"/>
<evidence type="ECO:0000313" key="1">
    <source>
        <dbReference type="EMBL" id="XCD09693.1"/>
    </source>
</evidence>
<accession>A0AAU8BCJ2</accession>
<organism evidence="1">
    <name type="scientific">Bacillus phage Adastra</name>
    <dbReference type="NCBI Taxonomy" id="3143958"/>
    <lineage>
        <taxon>Viruses</taxon>
        <taxon>Duplodnaviria</taxon>
        <taxon>Heunggongvirae</taxon>
        <taxon>Uroviricota</taxon>
        <taxon>Caudoviricetes</taxon>
        <taxon>Herelleviridae</taxon>
        <taxon>Spounavirinae</taxon>
        <taxon>Okubovirus</taxon>
    </lineage>
</organism>
<dbReference type="EMBL" id="PP819608">
    <property type="protein sequence ID" value="XCD09693.1"/>
    <property type="molecule type" value="Genomic_DNA"/>
</dbReference>
<gene>
    <name evidence="1" type="ORF">Adastra148</name>
</gene>
<reference evidence="1" key="1">
    <citation type="submission" date="2024-05" db="EMBL/GenBank/DDBJ databases">
        <authorList>
            <person name="Herbig A.F."/>
            <person name="Pendergrass E.L."/>
        </authorList>
    </citation>
    <scope>NUCLEOTIDE SEQUENCE</scope>
</reference>
<name>A0AAU8BCJ2_9CAUD</name>
<protein>
    <submittedName>
        <fullName evidence="1">Uncharacterized protein</fullName>
    </submittedName>
</protein>